<gene>
    <name evidence="1" type="ORF">CAL20_02005</name>
</gene>
<protein>
    <submittedName>
        <fullName evidence="1">Uncharacterized protein</fullName>
    </submittedName>
</protein>
<name>A0A261V1U5_9BORD</name>
<reference evidence="1 2" key="1">
    <citation type="submission" date="2017-05" db="EMBL/GenBank/DDBJ databases">
        <title>Complete and WGS of Bordetella genogroups.</title>
        <authorList>
            <person name="Spilker T."/>
            <person name="LiPuma J."/>
        </authorList>
    </citation>
    <scope>NUCLEOTIDE SEQUENCE [LARGE SCALE GENOMIC DNA]</scope>
    <source>
        <strain evidence="1 2">AU9919</strain>
    </source>
</reference>
<dbReference type="EMBL" id="NEVQ01000001">
    <property type="protein sequence ID" value="OZI67831.1"/>
    <property type="molecule type" value="Genomic_DNA"/>
</dbReference>
<accession>A0A261V1U5</accession>
<dbReference type="AlphaFoldDB" id="A0A261V1U5"/>
<organism evidence="1 2">
    <name type="scientific">Bordetella genomosp. 4</name>
    <dbReference type="NCBI Taxonomy" id="463044"/>
    <lineage>
        <taxon>Bacteria</taxon>
        <taxon>Pseudomonadati</taxon>
        <taxon>Pseudomonadota</taxon>
        <taxon>Betaproteobacteria</taxon>
        <taxon>Burkholderiales</taxon>
        <taxon>Alcaligenaceae</taxon>
        <taxon>Bordetella</taxon>
    </lineage>
</organism>
<evidence type="ECO:0000313" key="2">
    <source>
        <dbReference type="Proteomes" id="UP000216885"/>
    </source>
</evidence>
<comment type="caution">
    <text evidence="1">The sequence shown here is derived from an EMBL/GenBank/DDBJ whole genome shotgun (WGS) entry which is preliminary data.</text>
</comment>
<evidence type="ECO:0000313" key="1">
    <source>
        <dbReference type="EMBL" id="OZI67831.1"/>
    </source>
</evidence>
<dbReference type="Proteomes" id="UP000216885">
    <property type="component" value="Unassembled WGS sequence"/>
</dbReference>
<proteinExistence type="predicted"/>
<keyword evidence="2" id="KW-1185">Reference proteome</keyword>
<sequence>MRALGAISSTVGYMLAVQIKRRVGLNTSGTIEGITGANAIGGFVSHSMWDDQNLPIEDRSAAGLATSFVCGASVGLFEDMAKAAISNVRQKS</sequence>